<dbReference type="KEGG" id="nta:107800176"/>
<name>A0A1S4APY5_TOBAC</name>
<proteinExistence type="predicted"/>
<reference evidence="1" key="1">
    <citation type="submission" date="2025-08" db="UniProtKB">
        <authorList>
            <consortium name="RefSeq"/>
        </authorList>
    </citation>
    <scope>IDENTIFICATION</scope>
</reference>
<dbReference type="AlphaFoldDB" id="A0A1S4APY5"/>
<protein>
    <submittedName>
        <fullName evidence="1">Uncharacterized mitochondrial protein AtMg00810-like</fullName>
    </submittedName>
</protein>
<gene>
    <name evidence="1" type="primary">LOC107800176</name>
</gene>
<dbReference type="SUPFAM" id="SSF56672">
    <property type="entry name" value="DNA/RNA polymerases"/>
    <property type="match status" value="1"/>
</dbReference>
<dbReference type="CDD" id="cd09272">
    <property type="entry name" value="RNase_HI_RT_Ty1"/>
    <property type="match status" value="1"/>
</dbReference>
<dbReference type="InterPro" id="IPR043502">
    <property type="entry name" value="DNA/RNA_pol_sf"/>
</dbReference>
<accession>A0A1S4APY5</accession>
<sequence>MEVLRLDSGLILSQRKFAMELVSEFNCCGLSPANLPLDPSCKLHADQGDLLSDPTLYRRLLGKLNFLTHMCPDLSFAVQHLSQFMQAPRDPHLSNAKHCLRYLLRDPGLGLFMSNSPSFELIAFCDSDWGSCPDSRRSISSFFISLGGCLVSWKSKKQPFVSLSSAEAEYLSIRHVVVEITWLVHLLDDLSISPQLLVALHFNSLAVIYIAKNPVFHERIKHASS</sequence>
<dbReference type="PANTHER" id="PTHR11439:SF447">
    <property type="entry name" value="REVERSE TRANSCRIPTASE TY1_COPIA-TYPE DOMAIN-CONTAINING PROTEIN"/>
    <property type="match status" value="1"/>
</dbReference>
<organism evidence="1">
    <name type="scientific">Nicotiana tabacum</name>
    <name type="common">Common tobacco</name>
    <dbReference type="NCBI Taxonomy" id="4097"/>
    <lineage>
        <taxon>Eukaryota</taxon>
        <taxon>Viridiplantae</taxon>
        <taxon>Streptophyta</taxon>
        <taxon>Embryophyta</taxon>
        <taxon>Tracheophyta</taxon>
        <taxon>Spermatophyta</taxon>
        <taxon>Magnoliopsida</taxon>
        <taxon>eudicotyledons</taxon>
        <taxon>Gunneridae</taxon>
        <taxon>Pentapetalae</taxon>
        <taxon>asterids</taxon>
        <taxon>lamiids</taxon>
        <taxon>Solanales</taxon>
        <taxon>Solanaceae</taxon>
        <taxon>Nicotianoideae</taxon>
        <taxon>Nicotianeae</taxon>
        <taxon>Nicotiana</taxon>
    </lineage>
</organism>
<dbReference type="RefSeq" id="XP_016478817.1">
    <property type="nucleotide sequence ID" value="XM_016623331.1"/>
</dbReference>
<dbReference type="STRING" id="4097.A0A1S4APY5"/>
<dbReference type="PANTHER" id="PTHR11439">
    <property type="entry name" value="GAG-POL-RELATED RETROTRANSPOSON"/>
    <property type="match status" value="1"/>
</dbReference>
<dbReference type="OrthoDB" id="1688190at2759"/>
<evidence type="ECO:0000313" key="1">
    <source>
        <dbReference type="RefSeq" id="XP_016478817.1"/>
    </source>
</evidence>
<dbReference type="PaxDb" id="4097-A0A1S4APY5"/>